<evidence type="ECO:0000313" key="1">
    <source>
        <dbReference type="EMBL" id="RVW12878.1"/>
    </source>
</evidence>
<organism evidence="1 2">
    <name type="scientific">Vitis vinifera</name>
    <name type="common">Grape</name>
    <dbReference type="NCBI Taxonomy" id="29760"/>
    <lineage>
        <taxon>Eukaryota</taxon>
        <taxon>Viridiplantae</taxon>
        <taxon>Streptophyta</taxon>
        <taxon>Embryophyta</taxon>
        <taxon>Tracheophyta</taxon>
        <taxon>Spermatophyta</taxon>
        <taxon>Magnoliopsida</taxon>
        <taxon>eudicotyledons</taxon>
        <taxon>Gunneridae</taxon>
        <taxon>Pentapetalae</taxon>
        <taxon>rosids</taxon>
        <taxon>Vitales</taxon>
        <taxon>Vitaceae</taxon>
        <taxon>Viteae</taxon>
        <taxon>Vitis</taxon>
    </lineage>
</organism>
<dbReference type="Proteomes" id="UP000288805">
    <property type="component" value="Unassembled WGS sequence"/>
</dbReference>
<evidence type="ECO:0000313" key="2">
    <source>
        <dbReference type="Proteomes" id="UP000288805"/>
    </source>
</evidence>
<comment type="caution">
    <text evidence="1">The sequence shown here is derived from an EMBL/GenBank/DDBJ whole genome shotgun (WGS) entry which is preliminary data.</text>
</comment>
<protein>
    <submittedName>
        <fullName evidence="1">Uncharacterized protein</fullName>
    </submittedName>
</protein>
<proteinExistence type="predicted"/>
<name>A0A438BPJ0_VITVI</name>
<dbReference type="EMBL" id="QGNW01002674">
    <property type="protein sequence ID" value="RVW12878.1"/>
    <property type="molecule type" value="Genomic_DNA"/>
</dbReference>
<sequence>MAETTKLCTLALGTFPGNLNSKELEGPFRKRKWCLRDFADTQEGLRNHFAAKGYSRRAAKLASILRFPASSLRHISGNFRRKYTILYKKAAKSLRNKRVISQHFAKCFLQLGVIDLQWLAPKVAATTVIKNMLHGRFSLLFLLAFRIYSWQMTSKLCPRFHTTLLNLGLLCTPHSTKESQYLKLWRYVETVTALTSDPSGSQHPSGIVPKAIIKRPMVTASPIGGNSDCRARYHLKRLMTPREFLYPRVAMDFYQSMTTQGTQSPTTIHFSIDGRQGILEARHIAEALHIPFQPEDLAHFRQWSPISQREIVHILSRGLLKIHSFYHLVQRQGPILEELFRISEGFYFGPHHLIMAAFLYFEEKVHRKKLQRADTIPLPIFEAALPHIGAYGLSY</sequence>
<reference evidence="1 2" key="1">
    <citation type="journal article" date="2018" name="PLoS Genet.">
        <title>Population sequencing reveals clonal diversity and ancestral inbreeding in the grapevine cultivar Chardonnay.</title>
        <authorList>
            <person name="Roach M.J."/>
            <person name="Johnson D.L."/>
            <person name="Bohlmann J."/>
            <person name="van Vuuren H.J."/>
            <person name="Jones S.J."/>
            <person name="Pretorius I.S."/>
            <person name="Schmidt S.A."/>
            <person name="Borneman A.R."/>
        </authorList>
    </citation>
    <scope>NUCLEOTIDE SEQUENCE [LARGE SCALE GENOMIC DNA]</scope>
    <source>
        <strain evidence="2">cv. Chardonnay</strain>
        <tissue evidence="1">Leaf</tissue>
    </source>
</reference>
<accession>A0A438BPJ0</accession>
<gene>
    <name evidence="1" type="ORF">CK203_106987</name>
</gene>
<dbReference type="AlphaFoldDB" id="A0A438BPJ0"/>